<name>A0A8B9M8T0_9AVES</name>
<dbReference type="PANTHER" id="PTHR43605:SF10">
    <property type="entry name" value="ACYL-COA SYNTHETASE MEDIUM CHAIN FAMILY MEMBER 3"/>
    <property type="match status" value="1"/>
</dbReference>
<evidence type="ECO:0000256" key="1">
    <source>
        <dbReference type="ARBA" id="ARBA00006432"/>
    </source>
</evidence>
<comment type="similarity">
    <text evidence="1">Belongs to the ATP-dependent AMP-binding enzyme family.</text>
</comment>
<dbReference type="Gene3D" id="3.40.50.12780">
    <property type="entry name" value="N-terminal domain of ligase-like"/>
    <property type="match status" value="1"/>
</dbReference>
<keyword evidence="2" id="KW-0436">Ligase</keyword>
<evidence type="ECO:0000256" key="3">
    <source>
        <dbReference type="ARBA" id="ARBA00022741"/>
    </source>
</evidence>
<accession>A0A8B9M8T0</accession>
<proteinExistence type="inferred from homology"/>
<dbReference type="Ensembl" id="ENSANIT00000001894.1">
    <property type="protein sequence ID" value="ENSANIP00000001842.1"/>
    <property type="gene ID" value="ENSANIG00000001264.1"/>
</dbReference>
<evidence type="ECO:0000256" key="4">
    <source>
        <dbReference type="ARBA" id="ARBA00022832"/>
    </source>
</evidence>
<evidence type="ECO:0000313" key="6">
    <source>
        <dbReference type="Ensembl" id="ENSANIP00000001842.1"/>
    </source>
</evidence>
<evidence type="ECO:0000256" key="2">
    <source>
        <dbReference type="ARBA" id="ARBA00022598"/>
    </source>
</evidence>
<sequence length="179" mass="20488">MLQSPRSIQTLRRLFHQYHKTFSPLNFSDYEAISRCEQEVPEYFNFASDVLDKYFEELGFLSTKVANVLSGPRNLQRGDRVLVILPRFPELLASKNRCIITTDVLAPVVYLVASKCQFLKTKIIVSESSRESTCLTAEKQLLKWPPRASSSLQRMGLWKERRGRVGKGSKYPAAICSRP</sequence>
<dbReference type="InterPro" id="IPR051087">
    <property type="entry name" value="Mitochondrial_ACSM"/>
</dbReference>
<keyword evidence="3" id="KW-0547">Nucleotide-binding</keyword>
<dbReference type="GO" id="GO:0006637">
    <property type="term" value="P:acyl-CoA metabolic process"/>
    <property type="evidence" value="ECO:0007669"/>
    <property type="project" value="TreeGrafter"/>
</dbReference>
<protein>
    <submittedName>
        <fullName evidence="6">Uncharacterized protein</fullName>
    </submittedName>
</protein>
<keyword evidence="4" id="KW-0443">Lipid metabolism</keyword>
<dbReference type="GO" id="GO:0004321">
    <property type="term" value="F:fatty-acyl-CoA synthase activity"/>
    <property type="evidence" value="ECO:0007669"/>
    <property type="project" value="TreeGrafter"/>
</dbReference>
<dbReference type="AlphaFoldDB" id="A0A8B9M8T0"/>
<dbReference type="Proteomes" id="UP000694541">
    <property type="component" value="Unplaced"/>
</dbReference>
<evidence type="ECO:0000313" key="7">
    <source>
        <dbReference type="Proteomes" id="UP000694541"/>
    </source>
</evidence>
<dbReference type="GO" id="GO:0015645">
    <property type="term" value="F:fatty acid ligase activity"/>
    <property type="evidence" value="ECO:0007669"/>
    <property type="project" value="TreeGrafter"/>
</dbReference>
<keyword evidence="4" id="KW-0276">Fatty acid metabolism</keyword>
<evidence type="ECO:0000256" key="5">
    <source>
        <dbReference type="ARBA" id="ARBA00022840"/>
    </source>
</evidence>
<dbReference type="InterPro" id="IPR042099">
    <property type="entry name" value="ANL_N_sf"/>
</dbReference>
<organism evidence="6 7">
    <name type="scientific">Accipiter nisus</name>
    <name type="common">Eurasian sparrowhawk</name>
    <dbReference type="NCBI Taxonomy" id="211598"/>
    <lineage>
        <taxon>Eukaryota</taxon>
        <taxon>Metazoa</taxon>
        <taxon>Chordata</taxon>
        <taxon>Craniata</taxon>
        <taxon>Vertebrata</taxon>
        <taxon>Euteleostomi</taxon>
        <taxon>Archelosauria</taxon>
        <taxon>Archosauria</taxon>
        <taxon>Dinosauria</taxon>
        <taxon>Saurischia</taxon>
        <taxon>Theropoda</taxon>
        <taxon>Coelurosauria</taxon>
        <taxon>Aves</taxon>
        <taxon>Neognathae</taxon>
        <taxon>Neoaves</taxon>
        <taxon>Telluraves</taxon>
        <taxon>Accipitrimorphae</taxon>
        <taxon>Accipitriformes</taxon>
        <taxon>Accipitridae</taxon>
        <taxon>Accipitrinae</taxon>
        <taxon>Accipiter</taxon>
    </lineage>
</organism>
<dbReference type="SUPFAM" id="SSF56801">
    <property type="entry name" value="Acetyl-CoA synthetase-like"/>
    <property type="match status" value="1"/>
</dbReference>
<reference evidence="6" key="2">
    <citation type="submission" date="2025-09" db="UniProtKB">
        <authorList>
            <consortium name="Ensembl"/>
        </authorList>
    </citation>
    <scope>IDENTIFICATION</scope>
</reference>
<keyword evidence="5" id="KW-0067">ATP-binding</keyword>
<reference evidence="6" key="1">
    <citation type="submission" date="2025-08" db="UniProtKB">
        <authorList>
            <consortium name="Ensembl"/>
        </authorList>
    </citation>
    <scope>IDENTIFICATION</scope>
</reference>
<dbReference type="GO" id="GO:0005524">
    <property type="term" value="F:ATP binding"/>
    <property type="evidence" value="ECO:0007669"/>
    <property type="project" value="UniProtKB-KW"/>
</dbReference>
<keyword evidence="7" id="KW-1185">Reference proteome</keyword>
<dbReference type="PANTHER" id="PTHR43605">
    <property type="entry name" value="ACYL-COENZYME A SYNTHETASE"/>
    <property type="match status" value="1"/>
</dbReference>
<dbReference type="GO" id="GO:0006633">
    <property type="term" value="P:fatty acid biosynthetic process"/>
    <property type="evidence" value="ECO:0007669"/>
    <property type="project" value="TreeGrafter"/>
</dbReference>
<dbReference type="GO" id="GO:0005759">
    <property type="term" value="C:mitochondrial matrix"/>
    <property type="evidence" value="ECO:0007669"/>
    <property type="project" value="TreeGrafter"/>
</dbReference>